<dbReference type="PROSITE" id="PS00216">
    <property type="entry name" value="SUGAR_TRANSPORT_1"/>
    <property type="match status" value="1"/>
</dbReference>
<dbReference type="PRINTS" id="PR01988">
    <property type="entry name" value="EXPORTERBACE"/>
</dbReference>
<keyword evidence="3 6" id="KW-0812">Transmembrane</keyword>
<gene>
    <name evidence="8" type="ORF">QWY13_15285</name>
</gene>
<keyword evidence="4 6" id="KW-1133">Transmembrane helix</keyword>
<feature type="transmembrane region" description="Helical" evidence="6">
    <location>
        <begin position="374"/>
        <end position="394"/>
    </location>
</feature>
<dbReference type="SUPFAM" id="SSF103473">
    <property type="entry name" value="MFS general substrate transporter"/>
    <property type="match status" value="1"/>
</dbReference>
<feature type="domain" description="Major facilitator superfamily (MFS) profile" evidence="7">
    <location>
        <begin position="17"/>
        <end position="400"/>
    </location>
</feature>
<feature type="transmembrane region" description="Helical" evidence="6">
    <location>
        <begin position="46"/>
        <end position="67"/>
    </location>
</feature>
<dbReference type="RefSeq" id="WP_301857215.1">
    <property type="nucleotide sequence ID" value="NZ_JAUJWU010000004.1"/>
</dbReference>
<feature type="transmembrane region" description="Helical" evidence="6">
    <location>
        <begin position="143"/>
        <end position="164"/>
    </location>
</feature>
<feature type="transmembrane region" description="Helical" evidence="6">
    <location>
        <begin position="79"/>
        <end position="98"/>
    </location>
</feature>
<evidence type="ECO:0000256" key="4">
    <source>
        <dbReference type="ARBA" id="ARBA00022989"/>
    </source>
</evidence>
<feature type="transmembrane region" description="Helical" evidence="6">
    <location>
        <begin position="314"/>
        <end position="335"/>
    </location>
</feature>
<evidence type="ECO:0000256" key="2">
    <source>
        <dbReference type="ARBA" id="ARBA00022448"/>
    </source>
</evidence>
<dbReference type="InterPro" id="IPR011701">
    <property type="entry name" value="MFS"/>
</dbReference>
<feature type="transmembrane region" description="Helical" evidence="6">
    <location>
        <begin position="290"/>
        <end position="308"/>
    </location>
</feature>
<feature type="transmembrane region" description="Helical" evidence="6">
    <location>
        <begin position="260"/>
        <end position="278"/>
    </location>
</feature>
<dbReference type="InterPro" id="IPR022324">
    <property type="entry name" value="Bacilysin_exporter_BacE_put"/>
</dbReference>
<comment type="subcellular location">
    <subcellularLocation>
        <location evidence="1">Cell membrane</location>
        <topology evidence="1">Multi-pass membrane protein</topology>
    </subcellularLocation>
</comment>
<name>A0ABT8NG20_9BACL</name>
<dbReference type="Gene3D" id="1.20.1250.20">
    <property type="entry name" value="MFS general substrate transporter like domains"/>
    <property type="match status" value="2"/>
</dbReference>
<feature type="transmembrane region" description="Helical" evidence="6">
    <location>
        <begin position="220"/>
        <end position="240"/>
    </location>
</feature>
<feature type="transmembrane region" description="Helical" evidence="6">
    <location>
        <begin position="104"/>
        <end position="122"/>
    </location>
</feature>
<evidence type="ECO:0000313" key="8">
    <source>
        <dbReference type="EMBL" id="MDN7246852.1"/>
    </source>
</evidence>
<evidence type="ECO:0000256" key="6">
    <source>
        <dbReference type="SAM" id="Phobius"/>
    </source>
</evidence>
<sequence>MTKAISSPLAGNPVYPVMFAMGACHMLNDSLQAVIPAMFPILETDLGLTFTQLGLIAFALNIVASVLQPVVGFISDRKPMPFALPLGMASSFVGIAGLAFAPEYWMILVSVMFLGLGSAIFHPEGSRVSYMAAGTRRGLSQSIYQVGGNSGQALAPLISAFILVPLGQHGAALFLFVAAIGIFILSKISAWYKSQLAKEKLQKGKRAILSSLPELTKKQVGIALALLMIIIFARSFYVTNMTSFYIFHLMESYGLTIQTGQLYIFLFLAVGAAGTFFGGPMADKVGRKNVIVLSLFVPIPLAIALPYVPLFAVIVLLVLIGFFIMLSFSVTVVYAQELVPSKIGTMSGLTVGLAFGMGAIGGVVIGILMDSIGVYETMIVVSFLPIIGLVGLGLPKDRKITAA</sequence>
<evidence type="ECO:0000313" key="9">
    <source>
        <dbReference type="Proteomes" id="UP001172142"/>
    </source>
</evidence>
<dbReference type="PANTHER" id="PTHR43129:SF1">
    <property type="entry name" value="FOSMIDOMYCIN RESISTANCE PROTEIN"/>
    <property type="match status" value="1"/>
</dbReference>
<dbReference type="PROSITE" id="PS50850">
    <property type="entry name" value="MFS"/>
    <property type="match status" value="1"/>
</dbReference>
<evidence type="ECO:0000259" key="7">
    <source>
        <dbReference type="PROSITE" id="PS50850"/>
    </source>
</evidence>
<feature type="transmembrane region" description="Helical" evidence="6">
    <location>
        <begin position="170"/>
        <end position="192"/>
    </location>
</feature>
<dbReference type="Pfam" id="PF07690">
    <property type="entry name" value="MFS_1"/>
    <property type="match status" value="1"/>
</dbReference>
<organism evidence="8 9">
    <name type="scientific">Planococcus shenhongbingii</name>
    <dbReference type="NCBI Taxonomy" id="3058398"/>
    <lineage>
        <taxon>Bacteria</taxon>
        <taxon>Bacillati</taxon>
        <taxon>Bacillota</taxon>
        <taxon>Bacilli</taxon>
        <taxon>Bacillales</taxon>
        <taxon>Caryophanaceae</taxon>
        <taxon>Planococcus</taxon>
    </lineage>
</organism>
<evidence type="ECO:0000256" key="3">
    <source>
        <dbReference type="ARBA" id="ARBA00022692"/>
    </source>
</evidence>
<protein>
    <submittedName>
        <fullName evidence="8">MFS transporter</fullName>
    </submittedName>
</protein>
<feature type="transmembrane region" description="Helical" evidence="6">
    <location>
        <begin position="347"/>
        <end position="368"/>
    </location>
</feature>
<reference evidence="8 9" key="1">
    <citation type="submission" date="2023-07" db="EMBL/GenBank/DDBJ databases">
        <title>Novel species in genus Planococcus.</title>
        <authorList>
            <person name="Ning S."/>
        </authorList>
    </citation>
    <scope>NUCLEOTIDE SEQUENCE [LARGE SCALE GENOMIC DNA]</scope>
    <source>
        <strain evidence="8 9">N017</strain>
    </source>
</reference>
<accession>A0ABT8NG20</accession>
<dbReference type="PANTHER" id="PTHR43129">
    <property type="entry name" value="FOSMIDOMYCIN RESISTANCE PROTEIN"/>
    <property type="match status" value="1"/>
</dbReference>
<keyword evidence="5 6" id="KW-0472">Membrane</keyword>
<dbReference type="CDD" id="cd17478">
    <property type="entry name" value="MFS_FsR"/>
    <property type="match status" value="1"/>
</dbReference>
<dbReference type="InterPro" id="IPR005829">
    <property type="entry name" value="Sugar_transporter_CS"/>
</dbReference>
<comment type="caution">
    <text evidence="8">The sequence shown here is derived from an EMBL/GenBank/DDBJ whole genome shotgun (WGS) entry which is preliminary data.</text>
</comment>
<evidence type="ECO:0000256" key="5">
    <source>
        <dbReference type="ARBA" id="ARBA00023136"/>
    </source>
</evidence>
<dbReference type="Proteomes" id="UP001172142">
    <property type="component" value="Unassembled WGS sequence"/>
</dbReference>
<keyword evidence="9" id="KW-1185">Reference proteome</keyword>
<dbReference type="InterPro" id="IPR036259">
    <property type="entry name" value="MFS_trans_sf"/>
</dbReference>
<proteinExistence type="predicted"/>
<evidence type="ECO:0000256" key="1">
    <source>
        <dbReference type="ARBA" id="ARBA00004651"/>
    </source>
</evidence>
<dbReference type="EMBL" id="JAUJWU010000004">
    <property type="protein sequence ID" value="MDN7246852.1"/>
    <property type="molecule type" value="Genomic_DNA"/>
</dbReference>
<keyword evidence="2" id="KW-0813">Transport</keyword>
<dbReference type="PROSITE" id="PS51257">
    <property type="entry name" value="PROKAR_LIPOPROTEIN"/>
    <property type="match status" value="1"/>
</dbReference>
<dbReference type="InterPro" id="IPR020846">
    <property type="entry name" value="MFS_dom"/>
</dbReference>